<gene>
    <name evidence="10" type="primary">tmpT</name>
    <name evidence="9" type="synonym">tpm</name>
    <name evidence="10" type="ORF">DS909_07070</name>
</gene>
<accession>A0A366X2I4</accession>
<dbReference type="GO" id="GO:0010038">
    <property type="term" value="P:response to metal ion"/>
    <property type="evidence" value="ECO:0007669"/>
    <property type="project" value="InterPro"/>
</dbReference>
<dbReference type="SUPFAM" id="SSF53335">
    <property type="entry name" value="S-adenosyl-L-methionine-dependent methyltransferases"/>
    <property type="match status" value="1"/>
</dbReference>
<dbReference type="PROSITE" id="PS51585">
    <property type="entry name" value="SAM_MT_TPMT"/>
    <property type="match status" value="1"/>
</dbReference>
<keyword evidence="8 9" id="KW-0949">S-adenosyl-L-methionine</keyword>
<dbReference type="PIRSF" id="PIRSF023956">
    <property type="entry name" value="Thiopurine_S-methyltransferase"/>
    <property type="match status" value="1"/>
</dbReference>
<dbReference type="Proteomes" id="UP000252706">
    <property type="component" value="Unassembled WGS sequence"/>
</dbReference>
<evidence type="ECO:0000256" key="7">
    <source>
        <dbReference type="ARBA" id="ARBA00022679"/>
    </source>
</evidence>
<feature type="binding site" evidence="9">
    <location>
        <position position="10"/>
    </location>
    <ligand>
        <name>S-adenosyl-L-methionine</name>
        <dbReference type="ChEBI" id="CHEBI:59789"/>
    </ligand>
</feature>
<keyword evidence="5 9" id="KW-0963">Cytoplasm</keyword>
<dbReference type="GO" id="GO:0032259">
    <property type="term" value="P:methylation"/>
    <property type="evidence" value="ECO:0007669"/>
    <property type="project" value="UniProtKB-KW"/>
</dbReference>
<evidence type="ECO:0000256" key="5">
    <source>
        <dbReference type="ARBA" id="ARBA00022490"/>
    </source>
</evidence>
<feature type="binding site" evidence="9">
    <location>
        <position position="123"/>
    </location>
    <ligand>
        <name>S-adenosyl-L-methionine</name>
        <dbReference type="ChEBI" id="CHEBI:59789"/>
    </ligand>
</feature>
<organism evidence="10 11">
    <name type="scientific">Phaeobacter gallaeciensis</name>
    <dbReference type="NCBI Taxonomy" id="60890"/>
    <lineage>
        <taxon>Bacteria</taxon>
        <taxon>Pseudomonadati</taxon>
        <taxon>Pseudomonadota</taxon>
        <taxon>Alphaproteobacteria</taxon>
        <taxon>Rhodobacterales</taxon>
        <taxon>Roseobacteraceae</taxon>
        <taxon>Phaeobacter</taxon>
    </lineage>
</organism>
<evidence type="ECO:0000256" key="2">
    <source>
        <dbReference type="ARBA" id="ARBA00004496"/>
    </source>
</evidence>
<proteinExistence type="inferred from homology"/>
<dbReference type="PANTHER" id="PTHR10259">
    <property type="entry name" value="THIOPURINE S-METHYLTRANSFERASE"/>
    <property type="match status" value="1"/>
</dbReference>
<evidence type="ECO:0000256" key="1">
    <source>
        <dbReference type="ARBA" id="ARBA00000903"/>
    </source>
</evidence>
<dbReference type="InterPro" id="IPR008854">
    <property type="entry name" value="TPMT"/>
</dbReference>
<evidence type="ECO:0000256" key="9">
    <source>
        <dbReference type="HAMAP-Rule" id="MF_00812"/>
    </source>
</evidence>
<evidence type="ECO:0000256" key="3">
    <source>
        <dbReference type="ARBA" id="ARBA00008145"/>
    </source>
</evidence>
<dbReference type="AlphaFoldDB" id="A0A366X2I4"/>
<name>A0A366X2I4_9RHOB</name>
<evidence type="ECO:0000256" key="8">
    <source>
        <dbReference type="ARBA" id="ARBA00022691"/>
    </source>
</evidence>
<evidence type="ECO:0000256" key="6">
    <source>
        <dbReference type="ARBA" id="ARBA00022603"/>
    </source>
</evidence>
<feature type="binding site" evidence="9">
    <location>
        <position position="45"/>
    </location>
    <ligand>
        <name>S-adenosyl-L-methionine</name>
        <dbReference type="ChEBI" id="CHEBI:59789"/>
    </ligand>
</feature>
<comment type="catalytic activity">
    <reaction evidence="1 9">
        <text>S-adenosyl-L-methionine + a thiopurine = S-adenosyl-L-homocysteine + a thiopurine S-methylether.</text>
        <dbReference type="EC" id="2.1.1.67"/>
    </reaction>
</comment>
<dbReference type="GO" id="GO:0005737">
    <property type="term" value="C:cytoplasm"/>
    <property type="evidence" value="ECO:0007669"/>
    <property type="project" value="UniProtKB-SubCell"/>
</dbReference>
<dbReference type="NCBIfam" id="NF009732">
    <property type="entry name" value="PRK13255.1"/>
    <property type="match status" value="1"/>
</dbReference>
<dbReference type="InterPro" id="IPR025835">
    <property type="entry name" value="Thiopurine_S-MeTrfase"/>
</dbReference>
<reference evidence="10 11" key="1">
    <citation type="submission" date="2018-07" db="EMBL/GenBank/DDBJ databases">
        <title>Modular assembly of carbohydrate-degrading microbial communities in the ocean.</title>
        <authorList>
            <person name="Enke T.N."/>
            <person name="Datta M.S."/>
            <person name="Schwartzman J.A."/>
            <person name="Cermak N."/>
            <person name="Schmitz D.A."/>
            <person name="Barrere J."/>
            <person name="Cordero O.X."/>
        </authorList>
    </citation>
    <scope>NUCLEOTIDE SEQUENCE [LARGE SCALE GENOMIC DNA]</scope>
    <source>
        <strain evidence="10 11">C3M10</strain>
    </source>
</reference>
<dbReference type="HAMAP" id="MF_00812">
    <property type="entry name" value="Thiopur_methtran"/>
    <property type="match status" value="1"/>
</dbReference>
<dbReference type="RefSeq" id="WP_113822760.1">
    <property type="nucleotide sequence ID" value="NZ_QOCE01000017.1"/>
</dbReference>
<comment type="caution">
    <text evidence="10">The sequence shown here is derived from an EMBL/GenBank/DDBJ whole genome shotgun (WGS) entry which is preliminary data.</text>
</comment>
<dbReference type="FunFam" id="3.40.50.150:FF:000101">
    <property type="entry name" value="Thiopurine S-methyltransferase"/>
    <property type="match status" value="1"/>
</dbReference>
<dbReference type="EC" id="2.1.1.67" evidence="4 9"/>
<comment type="similarity">
    <text evidence="3 9">Belongs to the class I-like SAM-binding methyltransferase superfamily. TPMT family.</text>
</comment>
<dbReference type="GO" id="GO:0008119">
    <property type="term" value="F:thiopurine S-methyltransferase activity"/>
    <property type="evidence" value="ECO:0007669"/>
    <property type="project" value="UniProtKB-UniRule"/>
</dbReference>
<protein>
    <recommendedName>
        <fullName evidence="4 9">Thiopurine S-methyltransferase</fullName>
        <ecNumber evidence="4 9">2.1.1.67</ecNumber>
    </recommendedName>
    <alternativeName>
        <fullName evidence="9">Thiopurine methyltransferase</fullName>
    </alternativeName>
</protein>
<feature type="binding site" evidence="9">
    <location>
        <position position="66"/>
    </location>
    <ligand>
        <name>S-adenosyl-L-methionine</name>
        <dbReference type="ChEBI" id="CHEBI:59789"/>
    </ligand>
</feature>
<dbReference type="InterPro" id="IPR029063">
    <property type="entry name" value="SAM-dependent_MTases_sf"/>
</dbReference>
<keyword evidence="6 9" id="KW-0489">Methyltransferase</keyword>
<evidence type="ECO:0000256" key="4">
    <source>
        <dbReference type="ARBA" id="ARBA00011905"/>
    </source>
</evidence>
<dbReference type="PANTHER" id="PTHR10259:SF11">
    <property type="entry name" value="THIOPURINE S-METHYLTRANSFERASE"/>
    <property type="match status" value="1"/>
</dbReference>
<sequence>MTPDFWHDRWQTNRIGFHEAEANRLLVAHFSQLEVSAGDRVFLPLCGKTRDVAWLLAQGLQVVGAELSRLAIEQLFEELELVPDITELGPLTRFEAQDITMFVGDIFDLDAQTLGRVDAIYDRAALVALPQDMRARYSQHLITITGGARQLLISFDYDQSRMDGPPFSVQTSEITHLYAGQYSVVPIARTPATDRMQERCDAIETVWVLR</sequence>
<dbReference type="NCBIfam" id="TIGR03840">
    <property type="entry name" value="TMPT_Se_Te"/>
    <property type="match status" value="1"/>
</dbReference>
<dbReference type="OrthoDB" id="9778208at2"/>
<dbReference type="InterPro" id="IPR022474">
    <property type="entry name" value="Thiopur_S-MeTfrase_Se/Te_detox"/>
</dbReference>
<dbReference type="Pfam" id="PF05724">
    <property type="entry name" value="TPMT"/>
    <property type="match status" value="1"/>
</dbReference>
<keyword evidence="7 9" id="KW-0808">Transferase</keyword>
<evidence type="ECO:0000313" key="11">
    <source>
        <dbReference type="Proteomes" id="UP000252706"/>
    </source>
</evidence>
<evidence type="ECO:0000313" key="10">
    <source>
        <dbReference type="EMBL" id="RBW57901.1"/>
    </source>
</evidence>
<comment type="subcellular location">
    <subcellularLocation>
        <location evidence="2 9">Cytoplasm</location>
    </subcellularLocation>
</comment>
<dbReference type="EMBL" id="QOCE01000017">
    <property type="protein sequence ID" value="RBW57901.1"/>
    <property type="molecule type" value="Genomic_DNA"/>
</dbReference>
<dbReference type="Gene3D" id="3.40.50.150">
    <property type="entry name" value="Vaccinia Virus protein VP39"/>
    <property type="match status" value="1"/>
</dbReference>